<accession>A0ABS1H9R1</accession>
<evidence type="ECO:0000256" key="2">
    <source>
        <dbReference type="PROSITE-ProRule" id="PRU00335"/>
    </source>
</evidence>
<name>A0ABS1H9R1_9BACL</name>
<dbReference type="EMBL" id="JAEOAH010000020">
    <property type="protein sequence ID" value="MBK3495852.1"/>
    <property type="molecule type" value="Genomic_DNA"/>
</dbReference>
<proteinExistence type="predicted"/>
<dbReference type="InterPro" id="IPR050624">
    <property type="entry name" value="HTH-type_Tx_Regulator"/>
</dbReference>
<comment type="caution">
    <text evidence="4">The sequence shown here is derived from an EMBL/GenBank/DDBJ whole genome shotgun (WGS) entry which is preliminary data.</text>
</comment>
<feature type="DNA-binding region" description="H-T-H motif" evidence="2">
    <location>
        <begin position="29"/>
        <end position="48"/>
    </location>
</feature>
<feature type="domain" description="HTH tetR-type" evidence="3">
    <location>
        <begin position="6"/>
        <end position="66"/>
    </location>
</feature>
<dbReference type="PANTHER" id="PTHR43479">
    <property type="entry name" value="ACREF/ENVCD OPERON REPRESSOR-RELATED"/>
    <property type="match status" value="1"/>
</dbReference>
<dbReference type="PROSITE" id="PS50977">
    <property type="entry name" value="HTH_TETR_2"/>
    <property type="match status" value="1"/>
</dbReference>
<dbReference type="PANTHER" id="PTHR43479:SF11">
    <property type="entry name" value="ACREF_ENVCD OPERON REPRESSOR-RELATED"/>
    <property type="match status" value="1"/>
</dbReference>
<reference evidence="4 5" key="1">
    <citation type="submission" date="2020-12" db="EMBL/GenBank/DDBJ databases">
        <title>YIM B01967 draft genome.</title>
        <authorList>
            <person name="Yan X."/>
        </authorList>
    </citation>
    <scope>NUCLEOTIDE SEQUENCE [LARGE SCALE GENOMIC DNA]</scope>
    <source>
        <strain evidence="4 5">YIM B01967</strain>
    </source>
</reference>
<gene>
    <name evidence="4" type="ORF">JFL43_13490</name>
</gene>
<dbReference type="InterPro" id="IPR001647">
    <property type="entry name" value="HTH_TetR"/>
</dbReference>
<organism evidence="4 5">
    <name type="scientific">Viridibacillus soli</name>
    <dbReference type="NCBI Taxonomy" id="2798301"/>
    <lineage>
        <taxon>Bacteria</taxon>
        <taxon>Bacillati</taxon>
        <taxon>Bacillota</taxon>
        <taxon>Bacilli</taxon>
        <taxon>Bacillales</taxon>
        <taxon>Caryophanaceae</taxon>
        <taxon>Viridibacillus</taxon>
    </lineage>
</organism>
<evidence type="ECO:0000313" key="5">
    <source>
        <dbReference type="Proteomes" id="UP000618943"/>
    </source>
</evidence>
<dbReference type="RefSeq" id="WP_200749441.1">
    <property type="nucleotide sequence ID" value="NZ_JAEOAH010000020.1"/>
</dbReference>
<evidence type="ECO:0000256" key="1">
    <source>
        <dbReference type="ARBA" id="ARBA00023125"/>
    </source>
</evidence>
<evidence type="ECO:0000259" key="3">
    <source>
        <dbReference type="PROSITE" id="PS50977"/>
    </source>
</evidence>
<sequence>MPRERKFSTDEIFNTTQLLLMKYGYEGFTFSLLARALDVSRAAIYKYYMNKEELILDYMNSTMQEVYDDLQSIDQQATFQVQLDELLTKIYQYKDLHQIFEMTYYIQENASEIVMQKKTSLKQITVNMYDVLQKLIEQGKKERFLNKKMPRDLILVFMLRSISTPNRLGFAQEEWIRSIKELICYGIAEQKISDTNMTFDLR</sequence>
<dbReference type="Proteomes" id="UP000618943">
    <property type="component" value="Unassembled WGS sequence"/>
</dbReference>
<dbReference type="SUPFAM" id="SSF46689">
    <property type="entry name" value="Homeodomain-like"/>
    <property type="match status" value="1"/>
</dbReference>
<evidence type="ECO:0000313" key="4">
    <source>
        <dbReference type="EMBL" id="MBK3495852.1"/>
    </source>
</evidence>
<keyword evidence="1 2" id="KW-0238">DNA-binding</keyword>
<dbReference type="Pfam" id="PF00440">
    <property type="entry name" value="TetR_N"/>
    <property type="match status" value="1"/>
</dbReference>
<dbReference type="Gene3D" id="1.10.357.10">
    <property type="entry name" value="Tetracycline Repressor, domain 2"/>
    <property type="match status" value="1"/>
</dbReference>
<dbReference type="InterPro" id="IPR009057">
    <property type="entry name" value="Homeodomain-like_sf"/>
</dbReference>
<keyword evidence="5" id="KW-1185">Reference proteome</keyword>
<protein>
    <submittedName>
        <fullName evidence="4">TetR/AcrR family transcriptional regulator</fullName>
    </submittedName>
</protein>
<dbReference type="PRINTS" id="PR00455">
    <property type="entry name" value="HTHTETR"/>
</dbReference>